<dbReference type="RefSeq" id="WP_378069438.1">
    <property type="nucleotide sequence ID" value="NZ_JBHSBL010000019.1"/>
</dbReference>
<dbReference type="Gene3D" id="3.40.50.1820">
    <property type="entry name" value="alpha/beta hydrolase"/>
    <property type="match status" value="1"/>
</dbReference>
<sequence length="181" mass="18962">MRLTAVLVPGRLYTTAGTLFDLADAVLTGHGDAVERVTWLAPDGLLDIDPEPFVRVHTEAALHRIGPSARPILIAKSLGTRAAALAAERQLPAIWLTPLLIDPAVAKAITANPAPALLIGGTADRFWDTAAAHATGKTVLEIPGADHSMRVPGPIGAYTGVLTDIGAKIDVFLDLVRSEQS</sequence>
<dbReference type="InterPro" id="IPR029058">
    <property type="entry name" value="AB_hydrolase_fold"/>
</dbReference>
<dbReference type="SUPFAM" id="SSF53474">
    <property type="entry name" value="alpha/beta-Hydrolases"/>
    <property type="match status" value="1"/>
</dbReference>
<reference evidence="2" key="1">
    <citation type="journal article" date="2019" name="Int. J. Syst. Evol. Microbiol.">
        <title>The Global Catalogue of Microorganisms (GCM) 10K type strain sequencing project: providing services to taxonomists for standard genome sequencing and annotation.</title>
        <authorList>
            <consortium name="The Broad Institute Genomics Platform"/>
            <consortium name="The Broad Institute Genome Sequencing Center for Infectious Disease"/>
            <person name="Wu L."/>
            <person name="Ma J."/>
        </authorList>
    </citation>
    <scope>NUCLEOTIDE SEQUENCE [LARGE SCALE GENOMIC DNA]</scope>
    <source>
        <strain evidence="2">TBRC 5832</strain>
    </source>
</reference>
<name>A0ABV8J096_9ACTN</name>
<evidence type="ECO:0000313" key="2">
    <source>
        <dbReference type="Proteomes" id="UP001595867"/>
    </source>
</evidence>
<keyword evidence="1" id="KW-0378">Hydrolase</keyword>
<keyword evidence="2" id="KW-1185">Reference proteome</keyword>
<comment type="caution">
    <text evidence="1">The sequence shown here is derived from an EMBL/GenBank/DDBJ whole genome shotgun (WGS) entry which is preliminary data.</text>
</comment>
<accession>A0ABV8J096</accession>
<dbReference type="EMBL" id="JBHSBL010000019">
    <property type="protein sequence ID" value="MFC4068543.1"/>
    <property type="molecule type" value="Genomic_DNA"/>
</dbReference>
<dbReference type="GO" id="GO:0016787">
    <property type="term" value="F:hydrolase activity"/>
    <property type="evidence" value="ECO:0007669"/>
    <property type="project" value="UniProtKB-KW"/>
</dbReference>
<protein>
    <submittedName>
        <fullName evidence="1">Alpha/beta hydrolase</fullName>
    </submittedName>
</protein>
<dbReference type="Proteomes" id="UP001595867">
    <property type="component" value="Unassembled WGS sequence"/>
</dbReference>
<proteinExistence type="predicted"/>
<gene>
    <name evidence="1" type="ORF">ACFO0C_26750</name>
</gene>
<evidence type="ECO:0000313" key="1">
    <source>
        <dbReference type="EMBL" id="MFC4068543.1"/>
    </source>
</evidence>
<organism evidence="1 2">
    <name type="scientific">Actinoplanes subglobosus</name>
    <dbReference type="NCBI Taxonomy" id="1547892"/>
    <lineage>
        <taxon>Bacteria</taxon>
        <taxon>Bacillati</taxon>
        <taxon>Actinomycetota</taxon>
        <taxon>Actinomycetes</taxon>
        <taxon>Micromonosporales</taxon>
        <taxon>Micromonosporaceae</taxon>
        <taxon>Actinoplanes</taxon>
    </lineage>
</organism>